<comment type="caution">
    <text evidence="16">The sequence shown here is derived from an EMBL/GenBank/DDBJ whole genome shotgun (WGS) entry which is preliminary data.</text>
</comment>
<dbReference type="OrthoDB" id="2789670at2759"/>
<dbReference type="FunFam" id="1.10.630.10:FF:000042">
    <property type="entry name" value="Cytochrome P450"/>
    <property type="match status" value="1"/>
</dbReference>
<feature type="binding site" description="axial binding residue" evidence="13">
    <location>
        <position position="395"/>
    </location>
    <ligand>
        <name>heme</name>
        <dbReference type="ChEBI" id="CHEBI:30413"/>
    </ligand>
    <ligandPart>
        <name>Fe</name>
        <dbReference type="ChEBI" id="CHEBI:18248"/>
    </ligandPart>
</feature>
<evidence type="ECO:0000256" key="11">
    <source>
        <dbReference type="ARBA" id="ARBA00023033"/>
    </source>
</evidence>
<dbReference type="InterPro" id="IPR002401">
    <property type="entry name" value="Cyt_P450_E_grp-I"/>
</dbReference>
<sequence length="453" mass="51796">MRDPEIIKQVMVRDFDHFMDRPTLNIQRQEPYVAGLLLNLKGQVWKQVRSLMTPAFTSGRIKGMYAMVDKVALQLVDYLDEKKKLNEKMSVLEGELANEFEMKDLFGRFTFDVIASCAFGVTCDSLLNPNAEFVKVVSKFDYISVPMRLLIFCVIMGNHWITRFVAIRFLDPTALAFLVELLKRTKKEREEAKGTQRNDFLQLMIDAQAIQNVDGKESAASSGDSKPSPQQVLTDDVVISQCLLFLLAGYETSSTLLTFAAYELALNPDIQEKARNEINSVLNHHKNLTYESLNEMPYLEMVLLEALRKHPPVARIDRDCVKDYNLLIPATENEPERHILIEKGTPVSISVMGLHYDPKYFPEPDRFNPERFSAEEKAKRPSYVFQGFGHGPRNCLGMRFALMSTKLAMARLLMGHKLECSPRTQVPYTYNKFAMLLKAKDGIWLRVIKMDSS</sequence>
<dbReference type="SUPFAM" id="SSF48264">
    <property type="entry name" value="Cytochrome P450"/>
    <property type="match status" value="1"/>
</dbReference>
<dbReference type="Pfam" id="PF00067">
    <property type="entry name" value="p450"/>
    <property type="match status" value="1"/>
</dbReference>
<evidence type="ECO:0000256" key="12">
    <source>
        <dbReference type="ARBA" id="ARBA00023136"/>
    </source>
</evidence>
<keyword evidence="5 13" id="KW-0349">Heme</keyword>
<dbReference type="CDD" id="cd11056">
    <property type="entry name" value="CYP6-like"/>
    <property type="match status" value="1"/>
</dbReference>
<dbReference type="EMBL" id="KZ308297">
    <property type="protein sequence ID" value="KAG8226801.1"/>
    <property type="molecule type" value="Genomic_DNA"/>
</dbReference>
<evidence type="ECO:0000256" key="5">
    <source>
        <dbReference type="ARBA" id="ARBA00022617"/>
    </source>
</evidence>
<dbReference type="GO" id="GO:0016705">
    <property type="term" value="F:oxidoreductase activity, acting on paired donors, with incorporation or reduction of molecular oxygen"/>
    <property type="evidence" value="ECO:0007669"/>
    <property type="project" value="InterPro"/>
</dbReference>
<evidence type="ECO:0000256" key="9">
    <source>
        <dbReference type="ARBA" id="ARBA00023002"/>
    </source>
</evidence>
<keyword evidence="17" id="KW-1185">Reference proteome</keyword>
<evidence type="ECO:0000256" key="1">
    <source>
        <dbReference type="ARBA" id="ARBA00001971"/>
    </source>
</evidence>
<accession>A0A8K0K1W1</accession>
<evidence type="ECO:0000256" key="7">
    <source>
        <dbReference type="ARBA" id="ARBA00022824"/>
    </source>
</evidence>
<evidence type="ECO:0000256" key="15">
    <source>
        <dbReference type="SAM" id="Coils"/>
    </source>
</evidence>
<evidence type="ECO:0000256" key="3">
    <source>
        <dbReference type="ARBA" id="ARBA00004406"/>
    </source>
</evidence>
<dbReference type="InterPro" id="IPR001128">
    <property type="entry name" value="Cyt_P450"/>
</dbReference>
<dbReference type="GO" id="GO:0005506">
    <property type="term" value="F:iron ion binding"/>
    <property type="evidence" value="ECO:0007669"/>
    <property type="project" value="InterPro"/>
</dbReference>
<evidence type="ECO:0000256" key="14">
    <source>
        <dbReference type="RuleBase" id="RU000461"/>
    </source>
</evidence>
<evidence type="ECO:0000256" key="13">
    <source>
        <dbReference type="PIRSR" id="PIRSR602401-1"/>
    </source>
</evidence>
<evidence type="ECO:0000256" key="8">
    <source>
        <dbReference type="ARBA" id="ARBA00022848"/>
    </source>
</evidence>
<evidence type="ECO:0000256" key="2">
    <source>
        <dbReference type="ARBA" id="ARBA00004174"/>
    </source>
</evidence>
<protein>
    <recommendedName>
        <fullName evidence="18">Cytochrome P450</fullName>
    </recommendedName>
</protein>
<keyword evidence="11 14" id="KW-0503">Monooxygenase</keyword>
<keyword evidence="6 13" id="KW-0479">Metal-binding</keyword>
<proteinExistence type="inferred from homology"/>
<dbReference type="Proteomes" id="UP000792457">
    <property type="component" value="Unassembled WGS sequence"/>
</dbReference>
<keyword evidence="8" id="KW-0492">Microsome</keyword>
<keyword evidence="9 14" id="KW-0560">Oxidoreductase</keyword>
<keyword evidence="15" id="KW-0175">Coiled coil</keyword>
<reference evidence="16" key="2">
    <citation type="submission" date="2017-10" db="EMBL/GenBank/DDBJ databases">
        <title>Ladona fulva Genome sequencing and assembly.</title>
        <authorList>
            <person name="Murali S."/>
            <person name="Richards S."/>
            <person name="Bandaranaike D."/>
            <person name="Bellair M."/>
            <person name="Blankenburg K."/>
            <person name="Chao H."/>
            <person name="Dinh H."/>
            <person name="Doddapaneni H."/>
            <person name="Dugan-Rocha S."/>
            <person name="Elkadiri S."/>
            <person name="Gnanaolivu R."/>
            <person name="Hernandez B."/>
            <person name="Skinner E."/>
            <person name="Javaid M."/>
            <person name="Lee S."/>
            <person name="Li M."/>
            <person name="Ming W."/>
            <person name="Munidasa M."/>
            <person name="Muniz J."/>
            <person name="Nguyen L."/>
            <person name="Hughes D."/>
            <person name="Osuji N."/>
            <person name="Pu L.-L."/>
            <person name="Puazo M."/>
            <person name="Qu C."/>
            <person name="Quiroz J."/>
            <person name="Raj R."/>
            <person name="Weissenberger G."/>
            <person name="Xin Y."/>
            <person name="Zou X."/>
            <person name="Han Y."/>
            <person name="Worley K."/>
            <person name="Muzny D."/>
            <person name="Gibbs R."/>
        </authorList>
    </citation>
    <scope>NUCLEOTIDE SEQUENCE</scope>
    <source>
        <strain evidence="16">Sampled in the wild</strain>
    </source>
</reference>
<keyword evidence="10 13" id="KW-0408">Iron</keyword>
<dbReference type="GO" id="GO:0005789">
    <property type="term" value="C:endoplasmic reticulum membrane"/>
    <property type="evidence" value="ECO:0007669"/>
    <property type="project" value="UniProtKB-SubCell"/>
</dbReference>
<feature type="coiled-coil region" evidence="15">
    <location>
        <begin position="68"/>
        <end position="102"/>
    </location>
</feature>
<name>A0A8K0K1W1_LADFU</name>
<keyword evidence="12" id="KW-0472">Membrane</keyword>
<evidence type="ECO:0000256" key="10">
    <source>
        <dbReference type="ARBA" id="ARBA00023004"/>
    </source>
</evidence>
<comment type="cofactor">
    <cofactor evidence="1 13">
        <name>heme</name>
        <dbReference type="ChEBI" id="CHEBI:30413"/>
    </cofactor>
</comment>
<keyword evidence="7" id="KW-0256">Endoplasmic reticulum</keyword>
<dbReference type="InterPro" id="IPR017972">
    <property type="entry name" value="Cyt_P450_CS"/>
</dbReference>
<evidence type="ECO:0008006" key="18">
    <source>
        <dbReference type="Google" id="ProtNLM"/>
    </source>
</evidence>
<evidence type="ECO:0000313" key="17">
    <source>
        <dbReference type="Proteomes" id="UP000792457"/>
    </source>
</evidence>
<dbReference type="InterPro" id="IPR050476">
    <property type="entry name" value="Insect_CytP450_Detox"/>
</dbReference>
<comment type="similarity">
    <text evidence="4 14">Belongs to the cytochrome P450 family.</text>
</comment>
<dbReference type="PROSITE" id="PS00086">
    <property type="entry name" value="CYTOCHROME_P450"/>
    <property type="match status" value="1"/>
</dbReference>
<dbReference type="Gene3D" id="1.10.630.10">
    <property type="entry name" value="Cytochrome P450"/>
    <property type="match status" value="1"/>
</dbReference>
<dbReference type="PANTHER" id="PTHR24292:SF54">
    <property type="entry name" value="CYP9F3-RELATED"/>
    <property type="match status" value="1"/>
</dbReference>
<dbReference type="InterPro" id="IPR036396">
    <property type="entry name" value="Cyt_P450_sf"/>
</dbReference>
<comment type="subcellular location">
    <subcellularLocation>
        <location evidence="3">Endoplasmic reticulum membrane</location>
        <topology evidence="3">Peripheral membrane protein</topology>
    </subcellularLocation>
    <subcellularLocation>
        <location evidence="2">Microsome membrane</location>
        <topology evidence="2">Peripheral membrane protein</topology>
    </subcellularLocation>
</comment>
<reference evidence="16" key="1">
    <citation type="submission" date="2013-04" db="EMBL/GenBank/DDBJ databases">
        <authorList>
            <person name="Qu J."/>
            <person name="Murali S.C."/>
            <person name="Bandaranaike D."/>
            <person name="Bellair M."/>
            <person name="Blankenburg K."/>
            <person name="Chao H."/>
            <person name="Dinh H."/>
            <person name="Doddapaneni H."/>
            <person name="Downs B."/>
            <person name="Dugan-Rocha S."/>
            <person name="Elkadiri S."/>
            <person name="Gnanaolivu R.D."/>
            <person name="Hernandez B."/>
            <person name="Javaid M."/>
            <person name="Jayaseelan J.C."/>
            <person name="Lee S."/>
            <person name="Li M."/>
            <person name="Ming W."/>
            <person name="Munidasa M."/>
            <person name="Muniz J."/>
            <person name="Nguyen L."/>
            <person name="Ongeri F."/>
            <person name="Osuji N."/>
            <person name="Pu L.-L."/>
            <person name="Puazo M."/>
            <person name="Qu C."/>
            <person name="Quiroz J."/>
            <person name="Raj R."/>
            <person name="Weissenberger G."/>
            <person name="Xin Y."/>
            <person name="Zou X."/>
            <person name="Han Y."/>
            <person name="Richards S."/>
            <person name="Worley K."/>
            <person name="Muzny D."/>
            <person name="Gibbs R."/>
        </authorList>
    </citation>
    <scope>NUCLEOTIDE SEQUENCE</scope>
    <source>
        <strain evidence="16">Sampled in the wild</strain>
    </source>
</reference>
<evidence type="ECO:0000256" key="6">
    <source>
        <dbReference type="ARBA" id="ARBA00022723"/>
    </source>
</evidence>
<dbReference type="PRINTS" id="PR00463">
    <property type="entry name" value="EP450I"/>
</dbReference>
<evidence type="ECO:0000313" key="16">
    <source>
        <dbReference type="EMBL" id="KAG8226801.1"/>
    </source>
</evidence>
<evidence type="ECO:0000256" key="4">
    <source>
        <dbReference type="ARBA" id="ARBA00010617"/>
    </source>
</evidence>
<organism evidence="16 17">
    <name type="scientific">Ladona fulva</name>
    <name type="common">Scarce chaser dragonfly</name>
    <name type="synonym">Libellula fulva</name>
    <dbReference type="NCBI Taxonomy" id="123851"/>
    <lineage>
        <taxon>Eukaryota</taxon>
        <taxon>Metazoa</taxon>
        <taxon>Ecdysozoa</taxon>
        <taxon>Arthropoda</taxon>
        <taxon>Hexapoda</taxon>
        <taxon>Insecta</taxon>
        <taxon>Pterygota</taxon>
        <taxon>Palaeoptera</taxon>
        <taxon>Odonata</taxon>
        <taxon>Epiprocta</taxon>
        <taxon>Anisoptera</taxon>
        <taxon>Libelluloidea</taxon>
        <taxon>Libellulidae</taxon>
        <taxon>Ladona</taxon>
    </lineage>
</organism>
<gene>
    <name evidence="16" type="ORF">J437_LFUL002847</name>
</gene>
<dbReference type="GO" id="GO:0004497">
    <property type="term" value="F:monooxygenase activity"/>
    <property type="evidence" value="ECO:0007669"/>
    <property type="project" value="UniProtKB-KW"/>
</dbReference>
<dbReference type="PRINTS" id="PR00385">
    <property type="entry name" value="P450"/>
</dbReference>
<dbReference type="PANTHER" id="PTHR24292">
    <property type="entry name" value="CYTOCHROME P450"/>
    <property type="match status" value="1"/>
</dbReference>
<dbReference type="GO" id="GO:0020037">
    <property type="term" value="F:heme binding"/>
    <property type="evidence" value="ECO:0007669"/>
    <property type="project" value="InterPro"/>
</dbReference>
<dbReference type="AlphaFoldDB" id="A0A8K0K1W1"/>